<keyword evidence="1" id="KW-1133">Transmembrane helix</keyword>
<sequence length="89" mass="9427">MKTLERWIVGLLTTFVLLVTAVAVGGTARAWAMQSPPPAPATQTDVAASQPSGSTALVTILIIAIWLAWCVVLLASVKGGRFLIRRVAR</sequence>
<evidence type="ECO:0000313" key="2">
    <source>
        <dbReference type="EMBL" id="TQJ06125.1"/>
    </source>
</evidence>
<proteinExistence type="predicted"/>
<evidence type="ECO:0000256" key="1">
    <source>
        <dbReference type="SAM" id="Phobius"/>
    </source>
</evidence>
<evidence type="ECO:0000313" key="3">
    <source>
        <dbReference type="Proteomes" id="UP000316298"/>
    </source>
</evidence>
<dbReference type="Proteomes" id="UP000316298">
    <property type="component" value="Unassembled WGS sequence"/>
</dbReference>
<keyword evidence="1" id="KW-0472">Membrane</keyword>
<name>A0A542DSZ0_9ACTN</name>
<accession>A0A542DSZ0</accession>
<dbReference type="EMBL" id="VFMM01000003">
    <property type="protein sequence ID" value="TQJ06125.1"/>
    <property type="molecule type" value="Genomic_DNA"/>
</dbReference>
<comment type="caution">
    <text evidence="2">The sequence shown here is derived from an EMBL/GenBank/DDBJ whole genome shotgun (WGS) entry which is preliminary data.</text>
</comment>
<dbReference type="RefSeq" id="WP_141860187.1">
    <property type="nucleotide sequence ID" value="NZ_BAAAKA010000009.1"/>
</dbReference>
<dbReference type="AlphaFoldDB" id="A0A542DSZ0"/>
<keyword evidence="1" id="KW-0812">Transmembrane</keyword>
<feature type="transmembrane region" description="Helical" evidence="1">
    <location>
        <begin position="56"/>
        <end position="77"/>
    </location>
</feature>
<gene>
    <name evidence="2" type="ORF">FB475_5778</name>
</gene>
<organism evidence="2 3">
    <name type="scientific">Kribbella jejuensis</name>
    <dbReference type="NCBI Taxonomy" id="236068"/>
    <lineage>
        <taxon>Bacteria</taxon>
        <taxon>Bacillati</taxon>
        <taxon>Actinomycetota</taxon>
        <taxon>Actinomycetes</taxon>
        <taxon>Propionibacteriales</taxon>
        <taxon>Kribbellaceae</taxon>
        <taxon>Kribbella</taxon>
    </lineage>
</organism>
<keyword evidence="3" id="KW-1185">Reference proteome</keyword>
<protein>
    <submittedName>
        <fullName evidence="2">Uncharacterized protein</fullName>
    </submittedName>
</protein>
<reference evidence="2 3" key="1">
    <citation type="submission" date="2019-06" db="EMBL/GenBank/DDBJ databases">
        <title>Sequencing the genomes of 1000 actinobacteria strains.</title>
        <authorList>
            <person name="Klenk H.-P."/>
        </authorList>
    </citation>
    <scope>NUCLEOTIDE SEQUENCE [LARGE SCALE GENOMIC DNA]</scope>
    <source>
        <strain evidence="2 3">DSM 17305</strain>
    </source>
</reference>